<protein>
    <recommendedName>
        <fullName evidence="8">Auxin response factor domain-containing protein</fullName>
    </recommendedName>
</protein>
<dbReference type="EMBL" id="JABCRI010000017">
    <property type="protein sequence ID" value="KAF8391527.1"/>
    <property type="molecule type" value="Genomic_DNA"/>
</dbReference>
<dbReference type="GO" id="GO:0006355">
    <property type="term" value="P:regulation of DNA-templated transcription"/>
    <property type="evidence" value="ECO:0007669"/>
    <property type="project" value="InterPro"/>
</dbReference>
<keyword evidence="4" id="KW-0238">DNA-binding</keyword>
<keyword evidence="10" id="KW-1185">Reference proteome</keyword>
<organism evidence="9 10">
    <name type="scientific">Tetracentron sinense</name>
    <name type="common">Spur-leaf</name>
    <dbReference type="NCBI Taxonomy" id="13715"/>
    <lineage>
        <taxon>Eukaryota</taxon>
        <taxon>Viridiplantae</taxon>
        <taxon>Streptophyta</taxon>
        <taxon>Embryophyta</taxon>
        <taxon>Tracheophyta</taxon>
        <taxon>Spermatophyta</taxon>
        <taxon>Magnoliopsida</taxon>
        <taxon>Trochodendrales</taxon>
        <taxon>Trochodendraceae</taxon>
        <taxon>Tetracentron</taxon>
    </lineage>
</organism>
<feature type="domain" description="Auxin response factor" evidence="8">
    <location>
        <begin position="263"/>
        <end position="344"/>
    </location>
</feature>
<dbReference type="Proteomes" id="UP000655225">
    <property type="component" value="Unassembled WGS sequence"/>
</dbReference>
<evidence type="ECO:0000256" key="4">
    <source>
        <dbReference type="ARBA" id="ARBA00023125"/>
    </source>
</evidence>
<dbReference type="AlphaFoldDB" id="A0A834YND8"/>
<dbReference type="OrthoDB" id="1723883at2759"/>
<dbReference type="InterPro" id="IPR044835">
    <property type="entry name" value="ARF_plant"/>
</dbReference>
<dbReference type="GO" id="GO:0005634">
    <property type="term" value="C:nucleus"/>
    <property type="evidence" value="ECO:0007669"/>
    <property type="project" value="UniProtKB-SubCell"/>
</dbReference>
<evidence type="ECO:0000256" key="5">
    <source>
        <dbReference type="ARBA" id="ARBA00023163"/>
    </source>
</evidence>
<evidence type="ECO:0000259" key="8">
    <source>
        <dbReference type="Pfam" id="PF06507"/>
    </source>
</evidence>
<evidence type="ECO:0000256" key="1">
    <source>
        <dbReference type="ARBA" id="ARBA00004123"/>
    </source>
</evidence>
<evidence type="ECO:0000256" key="2">
    <source>
        <dbReference type="ARBA" id="ARBA00007853"/>
    </source>
</evidence>
<keyword evidence="3" id="KW-0805">Transcription regulation</keyword>
<dbReference type="PANTHER" id="PTHR31384">
    <property type="entry name" value="AUXIN RESPONSE FACTOR 4-RELATED"/>
    <property type="match status" value="1"/>
</dbReference>
<gene>
    <name evidence="9" type="ORF">HHK36_023832</name>
</gene>
<keyword evidence="6" id="KW-0539">Nucleus</keyword>
<keyword evidence="5" id="KW-0804">Transcription</keyword>
<comment type="subcellular location">
    <subcellularLocation>
        <location evidence="1">Nucleus</location>
    </subcellularLocation>
</comment>
<evidence type="ECO:0000313" key="9">
    <source>
        <dbReference type="EMBL" id="KAF8391527.1"/>
    </source>
</evidence>
<comment type="caution">
    <text evidence="9">The sequence shown here is derived from an EMBL/GenBank/DDBJ whole genome shotgun (WGS) entry which is preliminary data.</text>
</comment>
<dbReference type="PANTHER" id="PTHR31384:SF96">
    <property type="entry name" value="AUXIN RESPONSE FACTOR 1"/>
    <property type="match status" value="1"/>
</dbReference>
<keyword evidence="7" id="KW-0927">Auxin signaling pathway</keyword>
<dbReference type="GO" id="GO:0003677">
    <property type="term" value="F:DNA binding"/>
    <property type="evidence" value="ECO:0007669"/>
    <property type="project" value="UniProtKB-KW"/>
</dbReference>
<reference evidence="9 10" key="1">
    <citation type="submission" date="2020-04" db="EMBL/GenBank/DDBJ databases">
        <title>Plant Genome Project.</title>
        <authorList>
            <person name="Zhang R.-G."/>
        </authorList>
    </citation>
    <scope>NUCLEOTIDE SEQUENCE [LARGE SCALE GENOMIC DNA]</scope>
    <source>
        <strain evidence="9">YNK0</strain>
        <tissue evidence="9">Leaf</tissue>
    </source>
</reference>
<proteinExistence type="inferred from homology"/>
<dbReference type="InterPro" id="IPR010525">
    <property type="entry name" value="ARF_dom"/>
</dbReference>
<name>A0A834YND8_TETSI</name>
<dbReference type="Gene3D" id="2.30.30.1040">
    <property type="match status" value="1"/>
</dbReference>
<comment type="similarity">
    <text evidence="2">Belongs to the ARF family.</text>
</comment>
<evidence type="ECO:0000256" key="7">
    <source>
        <dbReference type="ARBA" id="ARBA00023294"/>
    </source>
</evidence>
<evidence type="ECO:0000256" key="6">
    <source>
        <dbReference type="ARBA" id="ARBA00023242"/>
    </source>
</evidence>
<evidence type="ECO:0000313" key="10">
    <source>
        <dbReference type="Proteomes" id="UP000655225"/>
    </source>
</evidence>
<dbReference type="Pfam" id="PF06507">
    <property type="entry name" value="ARF_AD"/>
    <property type="match status" value="1"/>
</dbReference>
<dbReference type="GO" id="GO:0009734">
    <property type="term" value="P:auxin-activated signaling pathway"/>
    <property type="evidence" value="ECO:0007669"/>
    <property type="project" value="UniProtKB-KW"/>
</dbReference>
<accession>A0A834YND8</accession>
<sequence>MYPQFVAIREETKQIRSAIIITQFPVSGSSRRWLNLPVGREREGWKKMEAALRSFIPRKPLLTQSVVYNNKSNSKLEGDANRDNKPQLSSSAFLEMSCWDNGVGLWSALFHFRWKNDRMWNIRYLNQPANQFLHRAESRAQGELISPLFVPSIGSVPIILSGKPNRYHLCSSDLSGELQAYPTPAGRNPHRSCTSRHRSSHLLSEVIFYHRPLAYFQIHHSVFSEIERIYRFGATPSPSHHFRSERHFAEPALFYSRTSPSEFIISVNKYLEARNHKLSVGMRFKMRFEGEEAPERRFSGTIIGVGDTLSYWEDSEWRSIKVQWDEPSSIPRLERVSPWELEPFVAATLSTSQPLQRKGRVQPTLRSQTSDLSAFGINSERTEIGFIQ</sequence>
<evidence type="ECO:0000256" key="3">
    <source>
        <dbReference type="ARBA" id="ARBA00023015"/>
    </source>
</evidence>
<dbReference type="FunFam" id="2.30.30.1040:FF:000001">
    <property type="entry name" value="Auxin response factor"/>
    <property type="match status" value="1"/>
</dbReference>